<dbReference type="GO" id="GO:0015344">
    <property type="term" value="F:siderophore uptake transmembrane transporter activity"/>
    <property type="evidence" value="ECO:0007669"/>
    <property type="project" value="TreeGrafter"/>
</dbReference>
<evidence type="ECO:0000256" key="1">
    <source>
        <dbReference type="ARBA" id="ARBA00004571"/>
    </source>
</evidence>
<evidence type="ECO:0000313" key="14">
    <source>
        <dbReference type="EMBL" id="QFR48971.1"/>
    </source>
</evidence>
<dbReference type="InterPro" id="IPR036942">
    <property type="entry name" value="Beta-barrel_TonB_sf"/>
</dbReference>
<keyword evidence="2 10" id="KW-0813">Transport</keyword>
<dbReference type="InterPro" id="IPR012910">
    <property type="entry name" value="Plug_dom"/>
</dbReference>
<protein>
    <submittedName>
        <fullName evidence="14">TonB-dependent receptor plug domain-containing protein</fullName>
    </submittedName>
</protein>
<keyword evidence="15" id="KW-1185">Reference proteome</keyword>
<keyword evidence="4 10" id="KW-0812">Transmembrane</keyword>
<keyword evidence="5" id="KW-0732">Signal</keyword>
<comment type="similarity">
    <text evidence="10 11">Belongs to the TonB-dependent receptor family.</text>
</comment>
<dbReference type="AlphaFoldDB" id="A0A5P8P038"/>
<keyword evidence="6 11" id="KW-0798">TonB box</keyword>
<evidence type="ECO:0000256" key="11">
    <source>
        <dbReference type="RuleBase" id="RU003357"/>
    </source>
</evidence>
<evidence type="ECO:0000256" key="7">
    <source>
        <dbReference type="ARBA" id="ARBA00023136"/>
    </source>
</evidence>
<name>A0A5P8P038_9BACT</name>
<evidence type="ECO:0000256" key="10">
    <source>
        <dbReference type="PROSITE-ProRule" id="PRU01360"/>
    </source>
</evidence>
<proteinExistence type="inferred from homology"/>
<dbReference type="InterPro" id="IPR039426">
    <property type="entry name" value="TonB-dep_rcpt-like"/>
</dbReference>
<dbReference type="InterPro" id="IPR000531">
    <property type="entry name" value="Beta-barrel_TonB"/>
</dbReference>
<dbReference type="EMBL" id="CP043617">
    <property type="protein sequence ID" value="QFR48971.1"/>
    <property type="molecule type" value="Genomic_DNA"/>
</dbReference>
<dbReference type="OrthoDB" id="5337294at2"/>
<evidence type="ECO:0000256" key="3">
    <source>
        <dbReference type="ARBA" id="ARBA00022452"/>
    </source>
</evidence>
<dbReference type="InterPro" id="IPR037066">
    <property type="entry name" value="Plug_dom_sf"/>
</dbReference>
<evidence type="ECO:0000259" key="13">
    <source>
        <dbReference type="Pfam" id="PF07715"/>
    </source>
</evidence>
<sequence>MFQTIRGIFLTKSFILILLSLNLLYGQTLNSLLEEYETNTQKSLHTIDEKLGNVTIYSQKDLRLMQYTTLSDLLKELPVSNLNKNKFGASNLSLPGSKTDVSGFFRIFINNHEVSSNYTMSPTATWMELPMDMVDYIEVYRGNSSFALGSENGIFFIRIYTKKASKENASRIYGAVTDNGSNLEAFSYSETLENGWSYLAYLSSAKINNYQRYKYNKIKNDSNKKYLYLNIEKEDTDINIAYSYDNKENYFGLSLDADLDYGKSTSQDFFVDYTGYFLNDNSLKLNLSYDFNKCEYKEINNEGLALIPVIDFSNPGTTIPKEYYDNKDVTKTSALVSKTIKSNSNNLLLGLSFQEKKYTMNNSYTINFANVMTYIDKFSGFDKEKKYSLFVQDDYKVNENFLLVLNGKLDKYVRNNNLKNIKNEQYRIGAIYTINENFGLKTFHTKTNIAPSFYTLDFADKRTPNLDRQRYIYSFIEGIYADDDIRFSILYNDIKIKDFIYYSPIGYINVDHTIKSKNLILDIVYELSKNNTFYINYYTTKLSEHFNNSYRGGFVKLTGEQDKFEYFTSLVYRNGYSYYSVSTDDSFNFNMGLTYKVNNDISISIKAENILDDSTKSLYKEGFIQENGNFALEDYEREITLSTKWVF</sequence>
<dbReference type="PANTHER" id="PTHR30069:SF29">
    <property type="entry name" value="HEMOGLOBIN AND HEMOGLOBIN-HAPTOGLOBIN-BINDING PROTEIN 1-RELATED"/>
    <property type="match status" value="1"/>
</dbReference>
<dbReference type="Pfam" id="PF00593">
    <property type="entry name" value="TonB_dep_Rec_b-barrel"/>
    <property type="match status" value="1"/>
</dbReference>
<reference evidence="14 15" key="1">
    <citation type="submission" date="2019-09" db="EMBL/GenBank/DDBJ databases">
        <title>Sulfurimonas gotlandica sp. nov., a chemoautotrophic and psychrotolerant epsilonproteobacterium isolated from a pelagic redoxcline, and an emended description of the genus Sulfurimonas.</title>
        <authorList>
            <person name="Wang S."/>
            <person name="Jiang L."/>
            <person name="Shao S."/>
        </authorList>
    </citation>
    <scope>NUCLEOTIDE SEQUENCE [LARGE SCALE GENOMIC DNA]</scope>
    <source>
        <strain evidence="14 15">GYSZ_1</strain>
    </source>
</reference>
<feature type="domain" description="TonB-dependent receptor plug" evidence="13">
    <location>
        <begin position="50"/>
        <end position="151"/>
    </location>
</feature>
<evidence type="ECO:0000256" key="8">
    <source>
        <dbReference type="ARBA" id="ARBA00023170"/>
    </source>
</evidence>
<dbReference type="GO" id="GO:0044718">
    <property type="term" value="P:siderophore transmembrane transport"/>
    <property type="evidence" value="ECO:0007669"/>
    <property type="project" value="TreeGrafter"/>
</dbReference>
<evidence type="ECO:0000259" key="12">
    <source>
        <dbReference type="Pfam" id="PF00593"/>
    </source>
</evidence>
<dbReference type="Gene3D" id="2.170.130.10">
    <property type="entry name" value="TonB-dependent receptor, plug domain"/>
    <property type="match status" value="1"/>
</dbReference>
<evidence type="ECO:0000256" key="2">
    <source>
        <dbReference type="ARBA" id="ARBA00022448"/>
    </source>
</evidence>
<dbReference type="PROSITE" id="PS52016">
    <property type="entry name" value="TONB_DEPENDENT_REC_3"/>
    <property type="match status" value="1"/>
</dbReference>
<evidence type="ECO:0000256" key="4">
    <source>
        <dbReference type="ARBA" id="ARBA00022692"/>
    </source>
</evidence>
<evidence type="ECO:0000256" key="9">
    <source>
        <dbReference type="ARBA" id="ARBA00023237"/>
    </source>
</evidence>
<keyword evidence="3 10" id="KW-1134">Transmembrane beta strand</keyword>
<keyword evidence="9 10" id="KW-0998">Cell outer membrane</keyword>
<dbReference type="GO" id="GO:0009279">
    <property type="term" value="C:cell outer membrane"/>
    <property type="evidence" value="ECO:0007669"/>
    <property type="project" value="UniProtKB-SubCell"/>
</dbReference>
<keyword evidence="8 14" id="KW-0675">Receptor</keyword>
<dbReference type="PANTHER" id="PTHR30069">
    <property type="entry name" value="TONB-DEPENDENT OUTER MEMBRANE RECEPTOR"/>
    <property type="match status" value="1"/>
</dbReference>
<organism evidence="14 15">
    <name type="scientific">Sulfurimonas lithotrophica</name>
    <dbReference type="NCBI Taxonomy" id="2590022"/>
    <lineage>
        <taxon>Bacteria</taxon>
        <taxon>Pseudomonadati</taxon>
        <taxon>Campylobacterota</taxon>
        <taxon>Epsilonproteobacteria</taxon>
        <taxon>Campylobacterales</taxon>
        <taxon>Sulfurimonadaceae</taxon>
        <taxon>Sulfurimonas</taxon>
    </lineage>
</organism>
<accession>A0A5P8P038</accession>
<evidence type="ECO:0000256" key="5">
    <source>
        <dbReference type="ARBA" id="ARBA00022729"/>
    </source>
</evidence>
<gene>
    <name evidence="14" type="ORF">FJR48_04235</name>
</gene>
<dbReference type="Pfam" id="PF07715">
    <property type="entry name" value="Plug"/>
    <property type="match status" value="1"/>
</dbReference>
<evidence type="ECO:0000313" key="15">
    <source>
        <dbReference type="Proteomes" id="UP000326944"/>
    </source>
</evidence>
<comment type="subcellular location">
    <subcellularLocation>
        <location evidence="1 10">Cell outer membrane</location>
        <topology evidence="1 10">Multi-pass membrane protein</topology>
    </subcellularLocation>
</comment>
<feature type="domain" description="TonB-dependent receptor-like beta-barrel" evidence="12">
    <location>
        <begin position="213"/>
        <end position="610"/>
    </location>
</feature>
<dbReference type="Proteomes" id="UP000326944">
    <property type="component" value="Chromosome"/>
</dbReference>
<evidence type="ECO:0000256" key="6">
    <source>
        <dbReference type="ARBA" id="ARBA00023077"/>
    </source>
</evidence>
<keyword evidence="7 10" id="KW-0472">Membrane</keyword>
<dbReference type="KEGG" id="sulg:FJR48_04235"/>
<dbReference type="Gene3D" id="2.40.170.20">
    <property type="entry name" value="TonB-dependent receptor, beta-barrel domain"/>
    <property type="match status" value="1"/>
</dbReference>
<dbReference type="SUPFAM" id="SSF56935">
    <property type="entry name" value="Porins"/>
    <property type="match status" value="1"/>
</dbReference>